<evidence type="ECO:0008006" key="3">
    <source>
        <dbReference type="Google" id="ProtNLM"/>
    </source>
</evidence>
<dbReference type="EMBL" id="SOFL01000002">
    <property type="protein sequence ID" value="TFC06955.1"/>
    <property type="molecule type" value="Genomic_DNA"/>
</dbReference>
<keyword evidence="2" id="KW-1185">Reference proteome</keyword>
<gene>
    <name evidence="1" type="ORF">E3O42_00805</name>
</gene>
<name>A0A4R8WDU6_9MICO</name>
<protein>
    <recommendedName>
        <fullName evidence="3">Cytoplasmic protein</fullName>
    </recommendedName>
</protein>
<dbReference type="InterPro" id="IPR004260">
    <property type="entry name" value="Pyr-dimer_DNA_glycosylase"/>
</dbReference>
<reference evidence="1 2" key="1">
    <citation type="submission" date="2019-03" db="EMBL/GenBank/DDBJ databases">
        <title>Genomics of glacier-inhabiting Cryobacterium strains.</title>
        <authorList>
            <person name="Liu Q."/>
            <person name="Xin Y.-H."/>
        </authorList>
    </citation>
    <scope>NUCLEOTIDE SEQUENCE [LARGE SCALE GENOMIC DNA]</scope>
    <source>
        <strain evidence="1 2">RHLS22-1</strain>
    </source>
</reference>
<dbReference type="Proteomes" id="UP000297907">
    <property type="component" value="Unassembled WGS sequence"/>
</dbReference>
<evidence type="ECO:0000313" key="1">
    <source>
        <dbReference type="EMBL" id="TFC06955.1"/>
    </source>
</evidence>
<dbReference type="AlphaFoldDB" id="A0A4R8WDU6"/>
<dbReference type="OrthoDB" id="5513015at2"/>
<sequence length="277" mass="30214">MQTFLPFSDFAESAQVLDSARLGKQRVEALQVLRAIVLPAYGWQSHPAMQMWRGYVPELTRYALAMVDEWTGRGNADSTRPLITEFAPDAAKDEATFPVPSWLGNEALHLSHRSNLVRKAPEFYAPLFPGAPDDLPYVWPGTDPGVSGHAAGAVSGTAGESLSPVWILRPRSSSEYEEWMTGGIVSLRGLSPLGKRTAKWKTQLEAFAALEPGTPIAVLAVDGERLIRGTVSGSVVTTADEDGEPVLRLPVEFRGELARRSFPYPALLQDPRTVFSV</sequence>
<accession>A0A4R8WDU6</accession>
<proteinExistence type="predicted"/>
<dbReference type="Pfam" id="PF03013">
    <property type="entry name" value="Pyr_excise"/>
    <property type="match status" value="1"/>
</dbReference>
<evidence type="ECO:0000313" key="2">
    <source>
        <dbReference type="Proteomes" id="UP000297907"/>
    </source>
</evidence>
<dbReference type="RefSeq" id="WP_134452039.1">
    <property type="nucleotide sequence ID" value="NZ_SOFL01000002.1"/>
</dbReference>
<organism evidence="1 2">
    <name type="scientific">Cryobacterium adonitolivorans</name>
    <dbReference type="NCBI Taxonomy" id="1259189"/>
    <lineage>
        <taxon>Bacteria</taxon>
        <taxon>Bacillati</taxon>
        <taxon>Actinomycetota</taxon>
        <taxon>Actinomycetes</taxon>
        <taxon>Micrococcales</taxon>
        <taxon>Microbacteriaceae</taxon>
        <taxon>Cryobacterium</taxon>
    </lineage>
</organism>
<comment type="caution">
    <text evidence="1">The sequence shown here is derived from an EMBL/GenBank/DDBJ whole genome shotgun (WGS) entry which is preliminary data.</text>
</comment>
<dbReference type="NCBIfam" id="NF038085">
    <property type="entry name" value="MSMEG_6728_fam"/>
    <property type="match status" value="1"/>
</dbReference>